<dbReference type="Pfam" id="PF13913">
    <property type="entry name" value="zf-C2HC_2"/>
    <property type="match status" value="2"/>
</dbReference>
<sequence length="438" mass="48273">MPVSRLFSSLLRRNPDARPVTSLPADYEKSNESPAPDDNEPTFGCRHCGRKFIKSSLEKHEPVCKKLAKLNRKPFDSGKQRATGSDITIHDVRRAAKEKQQVLGGQFPRPKTQWRERHENFIEAVSSSKKVDYAIKTGAPLPPPPKTSTPSDYVHCPCCGRSFSQQAAERHIPFCKEQAARKGGGVRPIATRGSPMTAAGGGAARAPATRAGAGSRESSQTRAGREPDRMMTAADRRRSLDTRSKTTRSATQHTEAPPSTAAAKRSNSAPRNPSRLKTPQPVARRSANRVSINAKQPPLPPKTPKTPKTRDVVVMSNLSRESLSAEPVDDVTMQTHIPWSEVADLENRLLEILYRAGKPNVRSLRIKFTRRRRGLDVLFSFALCEDCTALSGTEDKEIQCDLLPSDGSIPFTYSVKFGPSDRPNRMENPIQVGESPKI</sequence>
<reference evidence="8" key="1">
    <citation type="journal article" date="2008" name="Nat. Genet.">
        <title>The Pristionchus pacificus genome provides a unique perspective on nematode lifestyle and parasitism.</title>
        <authorList>
            <person name="Dieterich C."/>
            <person name="Clifton S.W."/>
            <person name="Schuster L.N."/>
            <person name="Chinwalla A."/>
            <person name="Delehaunty K."/>
            <person name="Dinkelacker I."/>
            <person name="Fulton L."/>
            <person name="Fulton R."/>
            <person name="Godfrey J."/>
            <person name="Minx P."/>
            <person name="Mitreva M."/>
            <person name="Roeseler W."/>
            <person name="Tian H."/>
            <person name="Witte H."/>
            <person name="Yang S.P."/>
            <person name="Wilson R.K."/>
            <person name="Sommer R.J."/>
        </authorList>
    </citation>
    <scope>NUCLEOTIDE SEQUENCE [LARGE SCALE GENOMIC DNA]</scope>
    <source>
        <strain evidence="8">PS312</strain>
    </source>
</reference>
<dbReference type="PROSITE" id="PS52027">
    <property type="entry name" value="ZF_C2HC_C3H"/>
    <property type="match status" value="2"/>
</dbReference>
<organism evidence="7 8">
    <name type="scientific">Pristionchus pacificus</name>
    <name type="common">Parasitic nematode worm</name>
    <dbReference type="NCBI Taxonomy" id="54126"/>
    <lineage>
        <taxon>Eukaryota</taxon>
        <taxon>Metazoa</taxon>
        <taxon>Ecdysozoa</taxon>
        <taxon>Nematoda</taxon>
        <taxon>Chromadorea</taxon>
        <taxon>Rhabditida</taxon>
        <taxon>Rhabditina</taxon>
        <taxon>Diplogasteromorpha</taxon>
        <taxon>Diplogasteroidea</taxon>
        <taxon>Neodiplogasteridae</taxon>
        <taxon>Pristionchus</taxon>
    </lineage>
</organism>
<feature type="region of interest" description="Disordered" evidence="6">
    <location>
        <begin position="418"/>
        <end position="438"/>
    </location>
</feature>
<keyword evidence="3" id="KW-0677">Repeat</keyword>
<proteinExistence type="inferred from homology"/>
<gene>
    <name evidence="7" type="primary">WBGene00114074</name>
</gene>
<dbReference type="AlphaFoldDB" id="A0A2A6CF95"/>
<evidence type="ECO:0000256" key="1">
    <source>
        <dbReference type="ARBA" id="ARBA00010843"/>
    </source>
</evidence>
<name>A0A2A6CF95_PRIPA</name>
<dbReference type="InterPro" id="IPR049899">
    <property type="entry name" value="Znf_C2HC_C3H"/>
</dbReference>
<dbReference type="InterPro" id="IPR026319">
    <property type="entry name" value="ZC2HC1A/B-like"/>
</dbReference>
<keyword evidence="8" id="KW-1185">Reference proteome</keyword>
<feature type="region of interest" description="Disordered" evidence="6">
    <location>
        <begin position="1"/>
        <end position="43"/>
    </location>
</feature>
<keyword evidence="2" id="KW-0479">Metal-binding</keyword>
<dbReference type="GO" id="GO:0008270">
    <property type="term" value="F:zinc ion binding"/>
    <property type="evidence" value="ECO:0007669"/>
    <property type="project" value="UniProtKB-KW"/>
</dbReference>
<accession>A0A2A6CF95</accession>
<feature type="compositionally biased region" description="Basic and acidic residues" evidence="6">
    <location>
        <begin position="223"/>
        <end position="244"/>
    </location>
</feature>
<keyword evidence="4" id="KW-0863">Zinc-finger</keyword>
<evidence type="ECO:0000256" key="4">
    <source>
        <dbReference type="ARBA" id="ARBA00022771"/>
    </source>
</evidence>
<dbReference type="EnsemblMetazoa" id="PPA24520.1">
    <property type="protein sequence ID" value="PPA24520.1"/>
    <property type="gene ID" value="WBGene00114074"/>
</dbReference>
<protein>
    <submittedName>
        <fullName evidence="7">Uncharacterized protein</fullName>
    </submittedName>
</protein>
<reference evidence="7" key="2">
    <citation type="submission" date="2022-06" db="UniProtKB">
        <authorList>
            <consortium name="EnsemblMetazoa"/>
        </authorList>
    </citation>
    <scope>IDENTIFICATION</scope>
    <source>
        <strain evidence="7">PS312</strain>
    </source>
</reference>
<accession>A0A8R1YKT4</accession>
<evidence type="ECO:0000313" key="8">
    <source>
        <dbReference type="Proteomes" id="UP000005239"/>
    </source>
</evidence>
<feature type="compositionally biased region" description="Low complexity" evidence="6">
    <location>
        <begin position="204"/>
        <end position="214"/>
    </location>
</feature>
<dbReference type="PANTHER" id="PTHR13555:SF25">
    <property type="entry name" value="ZINC FINGER C2HC DOMAIN-CONTAINING PROTEIN 1A"/>
    <property type="match status" value="1"/>
</dbReference>
<feature type="region of interest" description="Disordered" evidence="6">
    <location>
        <begin position="179"/>
        <end position="308"/>
    </location>
</feature>
<comment type="similarity">
    <text evidence="1">Belongs to the ZC2HC1 family.</text>
</comment>
<evidence type="ECO:0000256" key="2">
    <source>
        <dbReference type="ARBA" id="ARBA00022723"/>
    </source>
</evidence>
<evidence type="ECO:0000256" key="5">
    <source>
        <dbReference type="ARBA" id="ARBA00022833"/>
    </source>
</evidence>
<keyword evidence="5" id="KW-0862">Zinc</keyword>
<dbReference type="Proteomes" id="UP000005239">
    <property type="component" value="Unassembled WGS sequence"/>
</dbReference>
<dbReference type="OrthoDB" id="10255185at2759"/>
<dbReference type="PANTHER" id="PTHR13555">
    <property type="entry name" value="C2H2 ZINC FINGER CGI-62-RELATED"/>
    <property type="match status" value="1"/>
</dbReference>
<evidence type="ECO:0000256" key="6">
    <source>
        <dbReference type="SAM" id="MobiDB-lite"/>
    </source>
</evidence>
<feature type="compositionally biased region" description="Polar residues" evidence="6">
    <location>
        <begin position="265"/>
        <end position="277"/>
    </location>
</feature>
<evidence type="ECO:0000313" key="7">
    <source>
        <dbReference type="EnsemblMetazoa" id="PPA24520.1"/>
    </source>
</evidence>
<evidence type="ECO:0000256" key="3">
    <source>
        <dbReference type="ARBA" id="ARBA00022737"/>
    </source>
</evidence>
<dbReference type="Gene3D" id="3.30.160.60">
    <property type="entry name" value="Classic Zinc Finger"/>
    <property type="match status" value="1"/>
</dbReference>